<keyword evidence="2" id="KW-0808">Transferase</keyword>
<dbReference type="GO" id="GO:0016746">
    <property type="term" value="F:acyltransferase activity"/>
    <property type="evidence" value="ECO:0007669"/>
    <property type="project" value="UniProtKB-KW"/>
</dbReference>
<keyword evidence="1" id="KW-0472">Membrane</keyword>
<organism evidence="2 3">
    <name type="scientific">Burkholderia ambifaria (strain ATCC BAA-244 / DSM 16087 / CCUG 44356 / LMG 19182 / AMMD)</name>
    <name type="common">Burkholderia cepacia (strain AMMD)</name>
    <dbReference type="NCBI Taxonomy" id="339670"/>
    <lineage>
        <taxon>Bacteria</taxon>
        <taxon>Pseudomonadati</taxon>
        <taxon>Pseudomonadota</taxon>
        <taxon>Betaproteobacteria</taxon>
        <taxon>Burkholderiales</taxon>
        <taxon>Burkholderiaceae</taxon>
        <taxon>Burkholderia</taxon>
        <taxon>Burkholderia cepacia complex</taxon>
    </lineage>
</organism>
<keyword evidence="1" id="KW-0812">Transmembrane</keyword>
<keyword evidence="2" id="KW-0012">Acyltransferase</keyword>
<sequence>MSTALTAFTSTAARSAMCVASDAFVNLSFSGVGAAGAAFATAFLATTFFAGAAFFAATFLVAGAAAFLATFFAEVAMFLLPGVVVGYTKRATRALQRRILQAPRRFVQYFYAFSRGFPQVLLRATDFIDARTAKNSSTYTPERELRSIFAHLY</sequence>
<feature type="transmembrane region" description="Helical" evidence="1">
    <location>
        <begin position="64"/>
        <end position="87"/>
    </location>
</feature>
<dbReference type="KEGG" id="bam:Bamb_3370"/>
<proteinExistence type="predicted"/>
<gene>
    <name evidence="2" type="ordered locus">Bamb_3370</name>
</gene>
<evidence type="ECO:0000256" key="1">
    <source>
        <dbReference type="SAM" id="Phobius"/>
    </source>
</evidence>
<reference evidence="2" key="1">
    <citation type="submission" date="2006-08" db="EMBL/GenBank/DDBJ databases">
        <title>Complete sequence of Chromosome 2 of Burkholderia cepacia AMMD.</title>
        <authorList>
            <consortium name="US DOE Joint Genome Institute"/>
            <person name="Copeland A."/>
            <person name="Lucas S."/>
            <person name="Lapidus A."/>
            <person name="Barry K."/>
            <person name="Detter J.C."/>
            <person name="Glavina del Rio T."/>
            <person name="Hammon N."/>
            <person name="Israni S."/>
            <person name="Pitluck S."/>
            <person name="Bruce D."/>
            <person name="Chain P."/>
            <person name="Malfatti S."/>
            <person name="Shin M."/>
            <person name="Vergez L."/>
            <person name="Schmutz J."/>
            <person name="Larimer F."/>
            <person name="Land M."/>
            <person name="Hauser L."/>
            <person name="Kyrpides N."/>
            <person name="Kim E."/>
            <person name="Parke J."/>
            <person name="Coenye T."/>
            <person name="Konstantinidis K."/>
            <person name="Ramette A."/>
            <person name="Tiedje J."/>
            <person name="Richardson P."/>
        </authorList>
    </citation>
    <scope>NUCLEOTIDE SEQUENCE</scope>
    <source>
        <strain evidence="2">AMMD</strain>
    </source>
</reference>
<evidence type="ECO:0000313" key="3">
    <source>
        <dbReference type="Proteomes" id="UP000000662"/>
    </source>
</evidence>
<keyword evidence="1" id="KW-1133">Transmembrane helix</keyword>
<keyword evidence="3" id="KW-1185">Reference proteome</keyword>
<name>Q0BA99_BURCM</name>
<dbReference type="AlphaFoldDB" id="Q0BA99"/>
<feature type="transmembrane region" description="Helical" evidence="1">
    <location>
        <begin position="34"/>
        <end position="57"/>
    </location>
</feature>
<accession>Q0BA99</accession>
<dbReference type="Proteomes" id="UP000000662">
    <property type="component" value="Chromosome 2"/>
</dbReference>
<dbReference type="EMBL" id="CP000441">
    <property type="protein sequence ID" value="ABI88924.1"/>
    <property type="molecule type" value="Genomic_DNA"/>
</dbReference>
<protein>
    <submittedName>
        <fullName evidence="2">Acyltransferase family protein</fullName>
    </submittedName>
</protein>
<evidence type="ECO:0000313" key="2">
    <source>
        <dbReference type="EMBL" id="ABI88924.1"/>
    </source>
</evidence>